<dbReference type="Proteomes" id="UP000184604">
    <property type="component" value="Chromosome"/>
</dbReference>
<sequence>MEALPPYLLQEVADYIDYIEFKKNKDRNLEIDDITLASEKSLAKDWLDPEEDKAWENL</sequence>
<organism evidence="1 2">
    <name type="scientific">Clostridium kluyveri</name>
    <dbReference type="NCBI Taxonomy" id="1534"/>
    <lineage>
        <taxon>Bacteria</taxon>
        <taxon>Bacillati</taxon>
        <taxon>Bacillota</taxon>
        <taxon>Clostridia</taxon>
        <taxon>Eubacteriales</taxon>
        <taxon>Clostridiaceae</taxon>
        <taxon>Clostridium</taxon>
    </lineage>
</organism>
<accession>A0A1L5FEU0</accession>
<reference evidence="1 2" key="1">
    <citation type="submission" date="2016-12" db="EMBL/GenBank/DDBJ databases">
        <title>Complete genome sequence of Clostridium kluyveri JZZ isolated from the pit mud of a Chinese flavor liquor-making factory.</title>
        <authorList>
            <person name="Wang Y."/>
        </authorList>
    </citation>
    <scope>NUCLEOTIDE SEQUENCE [LARGE SCALE GENOMIC DNA]</scope>
    <source>
        <strain evidence="1 2">JZZ</strain>
    </source>
</reference>
<evidence type="ECO:0000313" key="1">
    <source>
        <dbReference type="EMBL" id="APM41350.1"/>
    </source>
</evidence>
<dbReference type="EMBL" id="CP018335">
    <property type="protein sequence ID" value="APM41350.1"/>
    <property type="molecule type" value="Genomic_DNA"/>
</dbReference>
<gene>
    <name evidence="1" type="ORF">BS101_21675</name>
</gene>
<dbReference type="AlphaFoldDB" id="A0A1L5FEU0"/>
<evidence type="ECO:0000313" key="2">
    <source>
        <dbReference type="Proteomes" id="UP000184604"/>
    </source>
</evidence>
<proteinExistence type="predicted"/>
<protein>
    <submittedName>
        <fullName evidence="1">DUF2281 domain-containing protein</fullName>
    </submittedName>
</protein>
<name>A0A1L5FEU0_CLOKL</name>